<feature type="chain" id="PRO_5004580861" evidence="2">
    <location>
        <begin position="27"/>
        <end position="86"/>
    </location>
</feature>
<evidence type="ECO:0000313" key="4">
    <source>
        <dbReference type="Proteomes" id="UP000015104"/>
    </source>
</evidence>
<name>T1K145_TETUR</name>
<accession>T1K145</accession>
<dbReference type="Proteomes" id="UP000015104">
    <property type="component" value="Unassembled WGS sequence"/>
</dbReference>
<sequence length="86" mass="8846">MQLKTIVSLVFFMALFAFIGTNMAHAQERALPSGLDDTAKGATGDLVNTAKFPTGDVGDTPVAALPSAAGQPGLVDPDLMKLQSGK</sequence>
<dbReference type="HOGENOM" id="CLU_2500800_0_0_1"/>
<dbReference type="EnsemblMetazoa" id="tetur03g10103.1">
    <property type="protein sequence ID" value="tetur03g10103.1"/>
    <property type="gene ID" value="tetur03g10103"/>
</dbReference>
<protein>
    <submittedName>
        <fullName evidence="3">Uncharacterized protein</fullName>
    </submittedName>
</protein>
<evidence type="ECO:0000313" key="3">
    <source>
        <dbReference type="EnsemblMetazoa" id="tetur03g10103.1"/>
    </source>
</evidence>
<organism evidence="3 4">
    <name type="scientific">Tetranychus urticae</name>
    <name type="common">Two-spotted spider mite</name>
    <dbReference type="NCBI Taxonomy" id="32264"/>
    <lineage>
        <taxon>Eukaryota</taxon>
        <taxon>Metazoa</taxon>
        <taxon>Ecdysozoa</taxon>
        <taxon>Arthropoda</taxon>
        <taxon>Chelicerata</taxon>
        <taxon>Arachnida</taxon>
        <taxon>Acari</taxon>
        <taxon>Acariformes</taxon>
        <taxon>Trombidiformes</taxon>
        <taxon>Prostigmata</taxon>
        <taxon>Eleutherengona</taxon>
        <taxon>Raphignathae</taxon>
        <taxon>Tetranychoidea</taxon>
        <taxon>Tetranychidae</taxon>
        <taxon>Tetranychus</taxon>
    </lineage>
</organism>
<feature type="signal peptide" evidence="2">
    <location>
        <begin position="1"/>
        <end position="26"/>
    </location>
</feature>
<evidence type="ECO:0000256" key="2">
    <source>
        <dbReference type="SAM" id="SignalP"/>
    </source>
</evidence>
<keyword evidence="4" id="KW-1185">Reference proteome</keyword>
<proteinExistence type="predicted"/>
<dbReference type="EMBL" id="CAEY01001120">
    <property type="status" value="NOT_ANNOTATED_CDS"/>
    <property type="molecule type" value="Genomic_DNA"/>
</dbReference>
<keyword evidence="2" id="KW-0732">Signal</keyword>
<reference evidence="3" key="2">
    <citation type="submission" date="2015-06" db="UniProtKB">
        <authorList>
            <consortium name="EnsemblMetazoa"/>
        </authorList>
    </citation>
    <scope>IDENTIFICATION</scope>
</reference>
<feature type="region of interest" description="Disordered" evidence="1">
    <location>
        <begin position="67"/>
        <end position="86"/>
    </location>
</feature>
<evidence type="ECO:0000256" key="1">
    <source>
        <dbReference type="SAM" id="MobiDB-lite"/>
    </source>
</evidence>
<dbReference type="AlphaFoldDB" id="T1K145"/>
<reference evidence="4" key="1">
    <citation type="submission" date="2011-08" db="EMBL/GenBank/DDBJ databases">
        <authorList>
            <person name="Rombauts S."/>
        </authorList>
    </citation>
    <scope>NUCLEOTIDE SEQUENCE</scope>
    <source>
        <strain evidence="4">London</strain>
    </source>
</reference>